<accession>A0A5S6QK27</accession>
<dbReference type="WBParaSite" id="TMUE_2000007558.1">
    <property type="protein sequence ID" value="TMUE_2000007558.1"/>
    <property type="gene ID" value="WBGene00299923"/>
</dbReference>
<sequence>MTGKAESIEDAVNMVTNGGVPAGLVKIWLHGCHCETLQKNGYRGRRRECEAHAWCNGPSPGVGVRFLRPPQQLEAGGNVKARLQRFEDYALDSRIPTENWCSAAVWLLSDGMHEIVRDNGLNRLLSFEQLSTFLKTCFCRPESAVERYLSFQRTKQSVTETEFVFGEAIRSLGRHAAITADEVLRDQFIASSSSYKVIESSCG</sequence>
<organism evidence="1 2">
    <name type="scientific">Trichuris muris</name>
    <name type="common">Mouse whipworm</name>
    <dbReference type="NCBI Taxonomy" id="70415"/>
    <lineage>
        <taxon>Eukaryota</taxon>
        <taxon>Metazoa</taxon>
        <taxon>Ecdysozoa</taxon>
        <taxon>Nematoda</taxon>
        <taxon>Enoplea</taxon>
        <taxon>Dorylaimia</taxon>
        <taxon>Trichinellida</taxon>
        <taxon>Trichuridae</taxon>
        <taxon>Trichuris</taxon>
    </lineage>
</organism>
<dbReference type="Proteomes" id="UP000046395">
    <property type="component" value="Unassembled WGS sequence"/>
</dbReference>
<reference evidence="2" key="1">
    <citation type="submission" date="2019-12" db="UniProtKB">
        <authorList>
            <consortium name="WormBaseParasite"/>
        </authorList>
    </citation>
    <scope>IDENTIFICATION</scope>
</reference>
<evidence type="ECO:0000313" key="1">
    <source>
        <dbReference type="Proteomes" id="UP000046395"/>
    </source>
</evidence>
<evidence type="ECO:0000313" key="2">
    <source>
        <dbReference type="WBParaSite" id="TMUE_2000007558.1"/>
    </source>
</evidence>
<dbReference type="AlphaFoldDB" id="A0A5S6QK27"/>
<keyword evidence="1" id="KW-1185">Reference proteome</keyword>
<name>A0A5S6QK27_TRIMR</name>
<proteinExistence type="predicted"/>
<protein>
    <submittedName>
        <fullName evidence="2">Retrotransposon gag domain-containing protein</fullName>
    </submittedName>
</protein>